<keyword evidence="1" id="KW-0479">Metal-binding</keyword>
<sequence length="364" mass="40585">MFYAVYYIIEIRSLRGPNKIGVTPPRFWPRHQCRTECSGKTFGKFKNLRNKQELVLYFQSTDVPIAEYRQEGDLSDYESDWKALVEAFRSKLRCFECNQYGHKASACVKKNPNKKSPAMKPETSTTSQNSRKGTVFSAFASGGLRDRDNWYVDSGASAHFTMRDDWMETQQPPSIREIIVANDAKLSVKASGKVKMNVNCGGDGDSNEISINNVQHVPDITANLLSVSQLVLKGFSVTFDTSECRIMDRAGNVCATEKMVNNVFKLNVIANKNQVVLNLEGDSQNPISVTQDVSGDTDAAEANRPSQPNPSVSTNPLNQSSLSETDDEMYLTDEASDVEVETTVIPNPTLRRSERQSKPVDRLV</sequence>
<feature type="compositionally biased region" description="Acidic residues" evidence="2">
    <location>
        <begin position="324"/>
        <end position="340"/>
    </location>
</feature>
<proteinExistence type="predicted"/>
<dbReference type="Proteomes" id="UP001151699">
    <property type="component" value="Chromosome A"/>
</dbReference>
<reference evidence="4" key="1">
    <citation type="submission" date="2022-07" db="EMBL/GenBank/DDBJ databases">
        <authorList>
            <person name="Trinca V."/>
            <person name="Uliana J.V.C."/>
            <person name="Torres T.T."/>
            <person name="Ward R.J."/>
            <person name="Monesi N."/>
        </authorList>
    </citation>
    <scope>NUCLEOTIDE SEQUENCE</scope>
    <source>
        <strain evidence="4">HSMRA1968</strain>
        <tissue evidence="4">Whole embryos</tissue>
    </source>
</reference>
<evidence type="ECO:0000256" key="2">
    <source>
        <dbReference type="SAM" id="MobiDB-lite"/>
    </source>
</evidence>
<evidence type="ECO:0000313" key="5">
    <source>
        <dbReference type="Proteomes" id="UP001151699"/>
    </source>
</evidence>
<dbReference type="AlphaFoldDB" id="A0A9Q0NEX4"/>
<dbReference type="InterPro" id="IPR036875">
    <property type="entry name" value="Znf_CCHC_sf"/>
</dbReference>
<dbReference type="GO" id="GO:0003676">
    <property type="term" value="F:nucleic acid binding"/>
    <property type="evidence" value="ECO:0007669"/>
    <property type="project" value="InterPro"/>
</dbReference>
<feature type="domain" description="CCHC-type" evidence="3">
    <location>
        <begin position="93"/>
        <end position="107"/>
    </location>
</feature>
<gene>
    <name evidence="4" type="ORF">Bhyg_04297</name>
</gene>
<evidence type="ECO:0000259" key="3">
    <source>
        <dbReference type="PROSITE" id="PS50158"/>
    </source>
</evidence>
<feature type="compositionally biased region" description="Polar residues" evidence="2">
    <location>
        <begin position="304"/>
        <end position="323"/>
    </location>
</feature>
<evidence type="ECO:0000313" key="4">
    <source>
        <dbReference type="EMBL" id="KAJ6649064.1"/>
    </source>
</evidence>
<evidence type="ECO:0000256" key="1">
    <source>
        <dbReference type="PROSITE-ProRule" id="PRU00047"/>
    </source>
</evidence>
<dbReference type="PANTHER" id="PTHR47592">
    <property type="entry name" value="PBF68 PROTEIN"/>
    <property type="match status" value="1"/>
</dbReference>
<accession>A0A9Q0NEX4</accession>
<keyword evidence="1" id="KW-0863">Zinc-finger</keyword>
<dbReference type="SUPFAM" id="SSF57756">
    <property type="entry name" value="Retrovirus zinc finger-like domains"/>
    <property type="match status" value="1"/>
</dbReference>
<keyword evidence="1" id="KW-0862">Zinc</keyword>
<organism evidence="4 5">
    <name type="scientific">Pseudolycoriella hygida</name>
    <dbReference type="NCBI Taxonomy" id="35572"/>
    <lineage>
        <taxon>Eukaryota</taxon>
        <taxon>Metazoa</taxon>
        <taxon>Ecdysozoa</taxon>
        <taxon>Arthropoda</taxon>
        <taxon>Hexapoda</taxon>
        <taxon>Insecta</taxon>
        <taxon>Pterygota</taxon>
        <taxon>Neoptera</taxon>
        <taxon>Endopterygota</taxon>
        <taxon>Diptera</taxon>
        <taxon>Nematocera</taxon>
        <taxon>Sciaroidea</taxon>
        <taxon>Sciaridae</taxon>
        <taxon>Pseudolycoriella</taxon>
    </lineage>
</organism>
<feature type="compositionally biased region" description="Polar residues" evidence="2">
    <location>
        <begin position="285"/>
        <end position="294"/>
    </location>
</feature>
<dbReference type="InterPro" id="IPR001878">
    <property type="entry name" value="Znf_CCHC"/>
</dbReference>
<name>A0A9Q0NEX4_9DIPT</name>
<protein>
    <recommendedName>
        <fullName evidence="3">CCHC-type domain-containing protein</fullName>
    </recommendedName>
</protein>
<feature type="compositionally biased region" description="Basic and acidic residues" evidence="2">
    <location>
        <begin position="351"/>
        <end position="364"/>
    </location>
</feature>
<dbReference type="PROSITE" id="PS50158">
    <property type="entry name" value="ZF_CCHC"/>
    <property type="match status" value="1"/>
</dbReference>
<dbReference type="GO" id="GO:0008270">
    <property type="term" value="F:zinc ion binding"/>
    <property type="evidence" value="ECO:0007669"/>
    <property type="project" value="UniProtKB-KW"/>
</dbReference>
<feature type="region of interest" description="Disordered" evidence="2">
    <location>
        <begin position="109"/>
        <end position="131"/>
    </location>
</feature>
<keyword evidence="5" id="KW-1185">Reference proteome</keyword>
<dbReference type="Gene3D" id="4.10.60.10">
    <property type="entry name" value="Zinc finger, CCHC-type"/>
    <property type="match status" value="1"/>
</dbReference>
<dbReference type="Pfam" id="PF22936">
    <property type="entry name" value="Pol_BBD"/>
    <property type="match status" value="1"/>
</dbReference>
<dbReference type="InterPro" id="IPR054722">
    <property type="entry name" value="PolX-like_BBD"/>
</dbReference>
<feature type="compositionally biased region" description="Polar residues" evidence="2">
    <location>
        <begin position="122"/>
        <end position="131"/>
    </location>
</feature>
<comment type="caution">
    <text evidence="4">The sequence shown here is derived from an EMBL/GenBank/DDBJ whole genome shotgun (WGS) entry which is preliminary data.</text>
</comment>
<dbReference type="EMBL" id="WJQU01000001">
    <property type="protein sequence ID" value="KAJ6649064.1"/>
    <property type="molecule type" value="Genomic_DNA"/>
</dbReference>
<dbReference type="OrthoDB" id="8029976at2759"/>
<feature type="region of interest" description="Disordered" evidence="2">
    <location>
        <begin position="285"/>
        <end position="364"/>
    </location>
</feature>
<feature type="non-terminal residue" evidence="4">
    <location>
        <position position="364"/>
    </location>
</feature>